<dbReference type="CDD" id="cd00165">
    <property type="entry name" value="S4"/>
    <property type="match status" value="1"/>
</dbReference>
<evidence type="ECO:0000313" key="8">
    <source>
        <dbReference type="Proteomes" id="UP000187651"/>
    </source>
</evidence>
<dbReference type="InterPro" id="IPR020103">
    <property type="entry name" value="PsdUridine_synth_cat_dom_sf"/>
</dbReference>
<gene>
    <name evidence="7" type="ORF">SAMN05216544_0964</name>
</gene>
<evidence type="ECO:0000256" key="1">
    <source>
        <dbReference type="ARBA" id="ARBA00008348"/>
    </source>
</evidence>
<dbReference type="GO" id="GO:0003723">
    <property type="term" value="F:RNA binding"/>
    <property type="evidence" value="ECO:0007669"/>
    <property type="project" value="UniProtKB-KW"/>
</dbReference>
<comment type="similarity">
    <text evidence="1 5">Belongs to the pseudouridine synthase RsuA family.</text>
</comment>
<dbReference type="PANTHER" id="PTHR47683">
    <property type="entry name" value="PSEUDOURIDINE SYNTHASE FAMILY PROTEIN-RELATED"/>
    <property type="match status" value="1"/>
</dbReference>
<name>A0A1G9VHI9_9FIRM</name>
<sequence>MLVRLDKHLVEASVGTRSQVKELIKKGRISVNGNNKLKPELKIDNEKDKIFFDGQEIILKRFEYFMLNKPAGVISASRDKNAKTVVDLILDKTRADLFPIGRLDKDTHGLVIISNDGDLAHKMLSPKKHVEKTYYLKARGTIEASVATKFMEGIILKDSSKEDGSFKTLPAKLEILETSNESLDYIDEDSREECHYEGLVTACRITIKEGKYHQIKKMFRAVESEVLYLQRVSMGNLELDPNLAEGEYRELTEKELEDLKALV</sequence>
<proteinExistence type="inferred from homology"/>
<dbReference type="Gene3D" id="3.30.70.580">
    <property type="entry name" value="Pseudouridine synthase I, catalytic domain, N-terminal subdomain"/>
    <property type="match status" value="1"/>
</dbReference>
<dbReference type="OrthoDB" id="9807213at2"/>
<evidence type="ECO:0000256" key="2">
    <source>
        <dbReference type="ARBA" id="ARBA00022884"/>
    </source>
</evidence>
<dbReference type="NCBIfam" id="TIGR00093">
    <property type="entry name" value="pseudouridine synthase"/>
    <property type="match status" value="1"/>
</dbReference>
<dbReference type="InterPro" id="IPR042092">
    <property type="entry name" value="PsdUridine_s_RsuA/RluB/E/F_cat"/>
</dbReference>
<dbReference type="PROSITE" id="PS50889">
    <property type="entry name" value="S4"/>
    <property type="match status" value="1"/>
</dbReference>
<dbReference type="RefSeq" id="WP_074521182.1">
    <property type="nucleotide sequence ID" value="NZ_FNHZ01000002.1"/>
</dbReference>
<dbReference type="Gene3D" id="3.10.290.10">
    <property type="entry name" value="RNA-binding S4 domain"/>
    <property type="match status" value="1"/>
</dbReference>
<dbReference type="InterPro" id="IPR000748">
    <property type="entry name" value="PsdUridine_synth_RsuA/RluB/E/F"/>
</dbReference>
<keyword evidence="2 4" id="KW-0694">RNA-binding</keyword>
<accession>A0A1G9VHI9</accession>
<dbReference type="InterPro" id="IPR002942">
    <property type="entry name" value="S4_RNA-bd"/>
</dbReference>
<dbReference type="SUPFAM" id="SSF55174">
    <property type="entry name" value="Alpha-L RNA-binding motif"/>
    <property type="match status" value="1"/>
</dbReference>
<dbReference type="AlphaFoldDB" id="A0A1G9VHI9"/>
<dbReference type="Proteomes" id="UP000187651">
    <property type="component" value="Unassembled WGS sequence"/>
</dbReference>
<dbReference type="EMBL" id="FNHZ01000002">
    <property type="protein sequence ID" value="SDM71586.1"/>
    <property type="molecule type" value="Genomic_DNA"/>
</dbReference>
<evidence type="ECO:0000259" key="6">
    <source>
        <dbReference type="SMART" id="SM00363"/>
    </source>
</evidence>
<evidence type="ECO:0000313" key="7">
    <source>
        <dbReference type="EMBL" id="SDM71586.1"/>
    </source>
</evidence>
<dbReference type="GO" id="GO:0120159">
    <property type="term" value="F:rRNA pseudouridine synthase activity"/>
    <property type="evidence" value="ECO:0007669"/>
    <property type="project" value="UniProtKB-ARBA"/>
</dbReference>
<dbReference type="InterPro" id="IPR050343">
    <property type="entry name" value="RsuA_PseudoU_synthase"/>
</dbReference>
<dbReference type="SMART" id="SM00363">
    <property type="entry name" value="S4"/>
    <property type="match status" value="1"/>
</dbReference>
<keyword evidence="3 5" id="KW-0413">Isomerase</keyword>
<dbReference type="PANTHER" id="PTHR47683:SF4">
    <property type="entry name" value="PSEUDOURIDINE SYNTHASE"/>
    <property type="match status" value="1"/>
</dbReference>
<dbReference type="GO" id="GO:0000455">
    <property type="term" value="P:enzyme-directed rRNA pseudouridine synthesis"/>
    <property type="evidence" value="ECO:0007669"/>
    <property type="project" value="UniProtKB-ARBA"/>
</dbReference>
<reference evidence="8" key="1">
    <citation type="submission" date="2016-10" db="EMBL/GenBank/DDBJ databases">
        <authorList>
            <person name="Varghese N."/>
            <person name="Submissions S."/>
        </authorList>
    </citation>
    <scope>NUCLEOTIDE SEQUENCE [LARGE SCALE GENOMIC DNA]</scope>
    <source>
        <strain evidence="8">M83</strain>
    </source>
</reference>
<dbReference type="InterPro" id="IPR006145">
    <property type="entry name" value="PsdUridine_synth_RsuA/RluA"/>
</dbReference>
<dbReference type="CDD" id="cd02553">
    <property type="entry name" value="PseudoU_synth_RsuA"/>
    <property type="match status" value="1"/>
</dbReference>
<organism evidence="7 8">
    <name type="scientific">Lachnospira pectinoschiza</name>
    <dbReference type="NCBI Taxonomy" id="28052"/>
    <lineage>
        <taxon>Bacteria</taxon>
        <taxon>Bacillati</taxon>
        <taxon>Bacillota</taxon>
        <taxon>Clostridia</taxon>
        <taxon>Lachnospirales</taxon>
        <taxon>Lachnospiraceae</taxon>
        <taxon>Lachnospira</taxon>
    </lineage>
</organism>
<evidence type="ECO:0000256" key="3">
    <source>
        <dbReference type="ARBA" id="ARBA00023235"/>
    </source>
</evidence>
<dbReference type="EC" id="5.4.99.-" evidence="5"/>
<dbReference type="PROSITE" id="PS01149">
    <property type="entry name" value="PSI_RSU"/>
    <property type="match status" value="1"/>
</dbReference>
<evidence type="ECO:0000256" key="4">
    <source>
        <dbReference type="PROSITE-ProRule" id="PRU00182"/>
    </source>
</evidence>
<feature type="domain" description="RNA-binding S4" evidence="6">
    <location>
        <begin position="3"/>
        <end position="67"/>
    </location>
</feature>
<dbReference type="Gene3D" id="3.30.70.1560">
    <property type="entry name" value="Alpha-L RNA-binding motif"/>
    <property type="match status" value="1"/>
</dbReference>
<dbReference type="Pfam" id="PF00849">
    <property type="entry name" value="PseudoU_synth_2"/>
    <property type="match status" value="1"/>
</dbReference>
<protein>
    <recommendedName>
        <fullName evidence="5">Pseudouridine synthase</fullName>
        <ecNumber evidence="5">5.4.99.-</ecNumber>
    </recommendedName>
</protein>
<dbReference type="InterPro" id="IPR018496">
    <property type="entry name" value="PsdUridine_synth_RsuA/RluB_CS"/>
</dbReference>
<dbReference type="InterPro" id="IPR036986">
    <property type="entry name" value="S4_RNA-bd_sf"/>
</dbReference>
<keyword evidence="8" id="KW-1185">Reference proteome</keyword>
<dbReference type="InterPro" id="IPR020094">
    <property type="entry name" value="TruA/RsuA/RluB/E/F_N"/>
</dbReference>
<evidence type="ECO:0000256" key="5">
    <source>
        <dbReference type="RuleBase" id="RU003887"/>
    </source>
</evidence>
<dbReference type="SUPFAM" id="SSF55120">
    <property type="entry name" value="Pseudouridine synthase"/>
    <property type="match status" value="1"/>
</dbReference>
<dbReference type="Pfam" id="PF01479">
    <property type="entry name" value="S4"/>
    <property type="match status" value="1"/>
</dbReference>